<dbReference type="Proteomes" id="UP001500454">
    <property type="component" value="Unassembled WGS sequence"/>
</dbReference>
<evidence type="ECO:0000313" key="1">
    <source>
        <dbReference type="EMBL" id="GAA4387162.1"/>
    </source>
</evidence>
<name>A0ABP8J948_9BACT</name>
<organism evidence="1 2">
    <name type="scientific">Hymenobacter koreensis</name>
    <dbReference type="NCBI Taxonomy" id="1084523"/>
    <lineage>
        <taxon>Bacteria</taxon>
        <taxon>Pseudomonadati</taxon>
        <taxon>Bacteroidota</taxon>
        <taxon>Cytophagia</taxon>
        <taxon>Cytophagales</taxon>
        <taxon>Hymenobacteraceae</taxon>
        <taxon>Hymenobacter</taxon>
    </lineage>
</organism>
<proteinExistence type="predicted"/>
<comment type="caution">
    <text evidence="1">The sequence shown here is derived from an EMBL/GenBank/DDBJ whole genome shotgun (WGS) entry which is preliminary data.</text>
</comment>
<dbReference type="RefSeq" id="WP_345226004.1">
    <property type="nucleotide sequence ID" value="NZ_BAABHA010000010.1"/>
</dbReference>
<dbReference type="EMBL" id="BAABHA010000010">
    <property type="protein sequence ID" value="GAA4387162.1"/>
    <property type="molecule type" value="Genomic_DNA"/>
</dbReference>
<accession>A0ABP8J948</accession>
<keyword evidence="2" id="KW-1185">Reference proteome</keyword>
<protein>
    <submittedName>
        <fullName evidence="1">Uncharacterized protein</fullName>
    </submittedName>
</protein>
<sequence>MKSSYIISSINNGYLMLMTSPEETVAPQGNTHLPQNTKELLEQIRARPAMFIDRKSIHYLSVFLTGWIIGCGTKSEVLMDNDALYGFQIWIEKKYKIRTSHSWARIIDFYSPDESYAFDKFYELYDEFTKLKNAGKLKNLERTW</sequence>
<reference evidence="2" key="1">
    <citation type="journal article" date="2019" name="Int. J. Syst. Evol. Microbiol.">
        <title>The Global Catalogue of Microorganisms (GCM) 10K type strain sequencing project: providing services to taxonomists for standard genome sequencing and annotation.</title>
        <authorList>
            <consortium name="The Broad Institute Genomics Platform"/>
            <consortium name="The Broad Institute Genome Sequencing Center for Infectious Disease"/>
            <person name="Wu L."/>
            <person name="Ma J."/>
        </authorList>
    </citation>
    <scope>NUCLEOTIDE SEQUENCE [LARGE SCALE GENOMIC DNA]</scope>
    <source>
        <strain evidence="2">JCM 17924</strain>
    </source>
</reference>
<evidence type="ECO:0000313" key="2">
    <source>
        <dbReference type="Proteomes" id="UP001500454"/>
    </source>
</evidence>
<gene>
    <name evidence="1" type="ORF">GCM10023186_32540</name>
</gene>